<feature type="region of interest" description="Disordered" evidence="1">
    <location>
        <begin position="1"/>
        <end position="24"/>
    </location>
</feature>
<evidence type="ECO:0000256" key="1">
    <source>
        <dbReference type="SAM" id="MobiDB-lite"/>
    </source>
</evidence>
<evidence type="ECO:0000313" key="3">
    <source>
        <dbReference type="Proteomes" id="UP000000311"/>
    </source>
</evidence>
<feature type="compositionally biased region" description="Basic residues" evidence="1">
    <location>
        <begin position="1"/>
        <end position="11"/>
    </location>
</feature>
<keyword evidence="3" id="KW-1185">Reference proteome</keyword>
<dbReference type="InParanoid" id="E1ZZ44"/>
<gene>
    <name evidence="2" type="ORF">EAG_11375</name>
</gene>
<accession>E1ZZ44</accession>
<evidence type="ECO:0000313" key="2">
    <source>
        <dbReference type="EMBL" id="EFN73563.1"/>
    </source>
</evidence>
<proteinExistence type="predicted"/>
<sequence length="150" mass="17022">MQRRDATRHRTSMFPATKTPERNDIQNFPARSGALSGNMNISEWIQRHISAHTCRHCSLPRMEQLVQGPSFSAPITNVTIPVGREAILSCVVANLSTYKLQRASVDFIAVNVFLSTLQKRESARMDFMMWQTSFTVSPQSLMNLSSFIMR</sequence>
<name>E1ZZ44_CAMFO</name>
<dbReference type="EMBL" id="GL435281">
    <property type="protein sequence ID" value="EFN73563.1"/>
    <property type="molecule type" value="Genomic_DNA"/>
</dbReference>
<evidence type="ECO:0008006" key="4">
    <source>
        <dbReference type="Google" id="ProtNLM"/>
    </source>
</evidence>
<protein>
    <recommendedName>
        <fullName evidence="4">Ig-like domain-containing protein</fullName>
    </recommendedName>
</protein>
<dbReference type="Proteomes" id="UP000000311">
    <property type="component" value="Unassembled WGS sequence"/>
</dbReference>
<organism evidence="3">
    <name type="scientific">Camponotus floridanus</name>
    <name type="common">Florida carpenter ant</name>
    <dbReference type="NCBI Taxonomy" id="104421"/>
    <lineage>
        <taxon>Eukaryota</taxon>
        <taxon>Metazoa</taxon>
        <taxon>Ecdysozoa</taxon>
        <taxon>Arthropoda</taxon>
        <taxon>Hexapoda</taxon>
        <taxon>Insecta</taxon>
        <taxon>Pterygota</taxon>
        <taxon>Neoptera</taxon>
        <taxon>Endopterygota</taxon>
        <taxon>Hymenoptera</taxon>
        <taxon>Apocrita</taxon>
        <taxon>Aculeata</taxon>
        <taxon>Formicoidea</taxon>
        <taxon>Formicidae</taxon>
        <taxon>Formicinae</taxon>
        <taxon>Camponotus</taxon>
    </lineage>
</organism>
<reference evidence="2 3" key="1">
    <citation type="journal article" date="2010" name="Science">
        <title>Genomic comparison of the ants Camponotus floridanus and Harpegnathos saltator.</title>
        <authorList>
            <person name="Bonasio R."/>
            <person name="Zhang G."/>
            <person name="Ye C."/>
            <person name="Mutti N.S."/>
            <person name="Fang X."/>
            <person name="Qin N."/>
            <person name="Donahue G."/>
            <person name="Yang P."/>
            <person name="Li Q."/>
            <person name="Li C."/>
            <person name="Zhang P."/>
            <person name="Huang Z."/>
            <person name="Berger S.L."/>
            <person name="Reinberg D."/>
            <person name="Wang J."/>
            <person name="Liebig J."/>
        </authorList>
    </citation>
    <scope>NUCLEOTIDE SEQUENCE [LARGE SCALE GENOMIC DNA]</scope>
    <source>
        <strain evidence="3">C129</strain>
    </source>
</reference>
<dbReference type="AlphaFoldDB" id="E1ZZ44"/>
<dbReference type="STRING" id="104421.E1ZZ44"/>